<evidence type="ECO:0000313" key="3">
    <source>
        <dbReference type="Proteomes" id="UP000499080"/>
    </source>
</evidence>
<dbReference type="Proteomes" id="UP000499080">
    <property type="component" value="Unassembled WGS sequence"/>
</dbReference>
<dbReference type="AlphaFoldDB" id="A0A4Y2GDM5"/>
<reference evidence="2 3" key="1">
    <citation type="journal article" date="2019" name="Sci. Rep.">
        <title>Orb-weaving spider Araneus ventricosus genome elucidates the spidroin gene catalogue.</title>
        <authorList>
            <person name="Kono N."/>
            <person name="Nakamura H."/>
            <person name="Ohtoshi R."/>
            <person name="Moran D.A.P."/>
            <person name="Shinohara A."/>
            <person name="Yoshida Y."/>
            <person name="Fujiwara M."/>
            <person name="Mori M."/>
            <person name="Tomita M."/>
            <person name="Arakawa K."/>
        </authorList>
    </citation>
    <scope>NUCLEOTIDE SEQUENCE [LARGE SCALE GENOMIC DNA]</scope>
</reference>
<accession>A0A4Y2GDM5</accession>
<dbReference type="EMBL" id="BGPR01177374">
    <property type="protein sequence ID" value="GBM51297.1"/>
    <property type="molecule type" value="Genomic_DNA"/>
</dbReference>
<protein>
    <submittedName>
        <fullName evidence="2">Uncharacterized protein</fullName>
    </submittedName>
</protein>
<proteinExistence type="predicted"/>
<evidence type="ECO:0000313" key="2">
    <source>
        <dbReference type="EMBL" id="GBM51297.1"/>
    </source>
</evidence>
<name>A0A4Y2GDM5_ARAVE</name>
<feature type="chain" id="PRO_5021331043" evidence="1">
    <location>
        <begin position="19"/>
        <end position="40"/>
    </location>
</feature>
<comment type="caution">
    <text evidence="2">The sequence shown here is derived from an EMBL/GenBank/DDBJ whole genome shotgun (WGS) entry which is preliminary data.</text>
</comment>
<feature type="signal peptide" evidence="1">
    <location>
        <begin position="1"/>
        <end position="18"/>
    </location>
</feature>
<keyword evidence="1" id="KW-0732">Signal</keyword>
<sequence>MLLSLSLVLSFVMNKPAAENALLASAHVGGIILKASPSLM</sequence>
<gene>
    <name evidence="2" type="ORF">AVEN_252640_1</name>
</gene>
<feature type="non-terminal residue" evidence="2">
    <location>
        <position position="40"/>
    </location>
</feature>
<organism evidence="2 3">
    <name type="scientific">Araneus ventricosus</name>
    <name type="common">Orbweaver spider</name>
    <name type="synonym">Epeira ventricosa</name>
    <dbReference type="NCBI Taxonomy" id="182803"/>
    <lineage>
        <taxon>Eukaryota</taxon>
        <taxon>Metazoa</taxon>
        <taxon>Ecdysozoa</taxon>
        <taxon>Arthropoda</taxon>
        <taxon>Chelicerata</taxon>
        <taxon>Arachnida</taxon>
        <taxon>Araneae</taxon>
        <taxon>Araneomorphae</taxon>
        <taxon>Entelegynae</taxon>
        <taxon>Araneoidea</taxon>
        <taxon>Araneidae</taxon>
        <taxon>Araneus</taxon>
    </lineage>
</organism>
<keyword evidence="3" id="KW-1185">Reference proteome</keyword>
<evidence type="ECO:0000256" key="1">
    <source>
        <dbReference type="SAM" id="SignalP"/>
    </source>
</evidence>